<dbReference type="EMBL" id="RSCM01000002">
    <property type="protein sequence ID" value="RUS98992.1"/>
    <property type="molecule type" value="Genomic_DNA"/>
</dbReference>
<feature type="transmembrane region" description="Helical" evidence="5">
    <location>
        <begin position="125"/>
        <end position="148"/>
    </location>
</feature>
<keyword evidence="8" id="KW-1185">Reference proteome</keyword>
<name>A0A433UYR5_ANAVA</name>
<dbReference type="RefSeq" id="WP_127052544.1">
    <property type="nucleotide sequence ID" value="NZ_RSCM01000002.1"/>
</dbReference>
<evidence type="ECO:0000256" key="5">
    <source>
        <dbReference type="SAM" id="Phobius"/>
    </source>
</evidence>
<protein>
    <submittedName>
        <fullName evidence="7">Ligase</fullName>
    </submittedName>
</protein>
<feature type="transmembrane region" description="Helical" evidence="5">
    <location>
        <begin position="238"/>
        <end position="257"/>
    </location>
</feature>
<keyword evidence="3 5" id="KW-1133">Transmembrane helix</keyword>
<keyword evidence="7" id="KW-0436">Ligase</keyword>
<dbReference type="OrthoDB" id="4391260at2"/>
<dbReference type="PANTHER" id="PTHR37422">
    <property type="entry name" value="TEICHURONIC ACID BIOSYNTHESIS PROTEIN TUAE"/>
    <property type="match status" value="1"/>
</dbReference>
<feature type="transmembrane region" description="Helical" evidence="5">
    <location>
        <begin position="45"/>
        <end position="66"/>
    </location>
</feature>
<keyword evidence="2 5" id="KW-0812">Transmembrane</keyword>
<organism evidence="7 8">
    <name type="scientific">Trichormus variabilis SAG 1403-4b</name>
    <dbReference type="NCBI Taxonomy" id="447716"/>
    <lineage>
        <taxon>Bacteria</taxon>
        <taxon>Bacillati</taxon>
        <taxon>Cyanobacteriota</taxon>
        <taxon>Cyanophyceae</taxon>
        <taxon>Nostocales</taxon>
        <taxon>Nostocaceae</taxon>
        <taxon>Trichormus</taxon>
    </lineage>
</organism>
<evidence type="ECO:0000313" key="8">
    <source>
        <dbReference type="Proteomes" id="UP000276103"/>
    </source>
</evidence>
<dbReference type="Pfam" id="PF04932">
    <property type="entry name" value="Wzy_C"/>
    <property type="match status" value="1"/>
</dbReference>
<proteinExistence type="predicted"/>
<feature type="transmembrane region" description="Helical" evidence="5">
    <location>
        <begin position="78"/>
        <end position="95"/>
    </location>
</feature>
<sequence length="439" mass="49687">MKISLKNFEYGFTVFALMIYLGGIVLLILSGGANESDVAVNYNTAILQIIYLFIYFITILLIAARWKKNIFVFRKNRFIWLLLIVAVMSVFWSFSPGDTQKETFKLICSSLCGVYLATRYTLKQLVQILGVTCGLAIILSFLFAVGLPKYGIMGGVHAGKWRGIFMHKNILGSNMVLSCIVFLTLAMSAKKKAWLYWCGCGLSILLILLAASTASLINIVILIAVFFILRALWLPYKLMIPTIMGIFSVGLTFFVWFKENQDLIFGGLGKDSNLSGRGDLWSLVFDMIWKEPWLGYGYGGFWHGWNGESAYIWFAEPWTPTHPHSGFLALWLDLGLLGLSIFWIGFVISSIRSLLIVRLYRTEEYLFPAIMMTYIILANLAETSLFDGNKTWIMYISFSCSTVITLNEHKNKKARNSIKNTEFSYLMGGDKNANHHARS</sequence>
<accession>A0A433UYR5</accession>
<evidence type="ECO:0000313" key="7">
    <source>
        <dbReference type="EMBL" id="RUS98992.1"/>
    </source>
</evidence>
<feature type="transmembrane region" description="Helical" evidence="5">
    <location>
        <begin position="12"/>
        <end position="33"/>
    </location>
</feature>
<feature type="transmembrane region" description="Helical" evidence="5">
    <location>
        <begin position="194"/>
        <end position="226"/>
    </location>
</feature>
<dbReference type="GO" id="GO:0016020">
    <property type="term" value="C:membrane"/>
    <property type="evidence" value="ECO:0007669"/>
    <property type="project" value="UniProtKB-SubCell"/>
</dbReference>
<feature type="transmembrane region" description="Helical" evidence="5">
    <location>
        <begin position="365"/>
        <end position="386"/>
    </location>
</feature>
<reference evidence="7 8" key="1">
    <citation type="journal article" date="2019" name="Genome Biol. Evol.">
        <title>Day and night: Metabolic profiles and evolutionary relationships of six axenic non-marine cyanobacteria.</title>
        <authorList>
            <person name="Will S.E."/>
            <person name="Henke P."/>
            <person name="Boedeker C."/>
            <person name="Huang S."/>
            <person name="Brinkmann H."/>
            <person name="Rohde M."/>
            <person name="Jarek M."/>
            <person name="Friedl T."/>
            <person name="Seufert S."/>
            <person name="Schumacher M."/>
            <person name="Overmann J."/>
            <person name="Neumann-Schaal M."/>
            <person name="Petersen J."/>
        </authorList>
    </citation>
    <scope>NUCLEOTIDE SEQUENCE [LARGE SCALE GENOMIC DNA]</scope>
    <source>
        <strain evidence="7 8">SAG 1403-4b</strain>
    </source>
</reference>
<feature type="transmembrane region" description="Helical" evidence="5">
    <location>
        <begin position="169"/>
        <end position="188"/>
    </location>
</feature>
<evidence type="ECO:0000256" key="4">
    <source>
        <dbReference type="ARBA" id="ARBA00023136"/>
    </source>
</evidence>
<gene>
    <name evidence="7" type="primary">hfsI</name>
    <name evidence="7" type="ORF">DSM107003_10110</name>
</gene>
<dbReference type="Proteomes" id="UP000276103">
    <property type="component" value="Unassembled WGS sequence"/>
</dbReference>
<dbReference type="AlphaFoldDB" id="A0A433UYR5"/>
<feature type="domain" description="O-antigen ligase-related" evidence="6">
    <location>
        <begin position="200"/>
        <end position="342"/>
    </location>
</feature>
<evidence type="ECO:0000256" key="1">
    <source>
        <dbReference type="ARBA" id="ARBA00004141"/>
    </source>
</evidence>
<evidence type="ECO:0000256" key="2">
    <source>
        <dbReference type="ARBA" id="ARBA00022692"/>
    </source>
</evidence>
<dbReference type="GO" id="GO:0016874">
    <property type="term" value="F:ligase activity"/>
    <property type="evidence" value="ECO:0007669"/>
    <property type="project" value="UniProtKB-KW"/>
</dbReference>
<dbReference type="PANTHER" id="PTHR37422:SF17">
    <property type="entry name" value="O-ANTIGEN LIGASE"/>
    <property type="match status" value="1"/>
</dbReference>
<evidence type="ECO:0000256" key="3">
    <source>
        <dbReference type="ARBA" id="ARBA00022989"/>
    </source>
</evidence>
<feature type="transmembrane region" description="Helical" evidence="5">
    <location>
        <begin position="328"/>
        <end position="353"/>
    </location>
</feature>
<comment type="subcellular location">
    <subcellularLocation>
        <location evidence="1">Membrane</location>
        <topology evidence="1">Multi-pass membrane protein</topology>
    </subcellularLocation>
</comment>
<feature type="transmembrane region" description="Helical" evidence="5">
    <location>
        <begin position="392"/>
        <end position="409"/>
    </location>
</feature>
<comment type="caution">
    <text evidence="7">The sequence shown here is derived from an EMBL/GenBank/DDBJ whole genome shotgun (WGS) entry which is preliminary data.</text>
</comment>
<keyword evidence="4 5" id="KW-0472">Membrane</keyword>
<dbReference type="InterPro" id="IPR007016">
    <property type="entry name" value="O-antigen_ligase-rel_domated"/>
</dbReference>
<dbReference type="InterPro" id="IPR051533">
    <property type="entry name" value="WaaL-like"/>
</dbReference>
<evidence type="ECO:0000259" key="6">
    <source>
        <dbReference type="Pfam" id="PF04932"/>
    </source>
</evidence>